<dbReference type="OrthoDB" id="10261408at2759"/>
<dbReference type="AlphaFoldDB" id="A0A3A2ZZF1"/>
<evidence type="ECO:0000313" key="4">
    <source>
        <dbReference type="Proteomes" id="UP000266188"/>
    </source>
</evidence>
<protein>
    <submittedName>
        <fullName evidence="3">C6 finger domain protein</fullName>
    </submittedName>
</protein>
<keyword evidence="4" id="KW-1185">Reference proteome</keyword>
<keyword evidence="2" id="KW-0732">Signal</keyword>
<sequence>MQNVMFLGTLLNVVADTWLRVSQTNAEELGRQAAPAPYVASLMQSSNPLERWRIWLRQTVRSAVIGGPIDEPGRCQCSDSPDLLSLIKEMEERQRKWHSNETSHPLYQSQQPQSANGQSPTRGSFGVNGSPNHLDDADTQGDACNEKDLLCLRVIGSARNVISKFNFEPYEYPDGMVS</sequence>
<feature type="signal peptide" evidence="2">
    <location>
        <begin position="1"/>
        <end position="26"/>
    </location>
</feature>
<gene>
    <name evidence="3" type="ORF">PHISCL_02899</name>
</gene>
<organism evidence="3 4">
    <name type="scientific">Aspergillus sclerotialis</name>
    <dbReference type="NCBI Taxonomy" id="2070753"/>
    <lineage>
        <taxon>Eukaryota</taxon>
        <taxon>Fungi</taxon>
        <taxon>Dikarya</taxon>
        <taxon>Ascomycota</taxon>
        <taxon>Pezizomycotina</taxon>
        <taxon>Eurotiomycetes</taxon>
        <taxon>Eurotiomycetidae</taxon>
        <taxon>Eurotiales</taxon>
        <taxon>Aspergillaceae</taxon>
        <taxon>Aspergillus</taxon>
        <taxon>Aspergillus subgen. Polypaecilum</taxon>
    </lineage>
</organism>
<reference evidence="4" key="1">
    <citation type="submission" date="2017-02" db="EMBL/GenBank/DDBJ databases">
        <authorList>
            <person name="Tafer H."/>
            <person name="Lopandic K."/>
        </authorList>
    </citation>
    <scope>NUCLEOTIDE SEQUENCE [LARGE SCALE GENOMIC DNA]</scope>
    <source>
        <strain evidence="4">CBS 366.77</strain>
    </source>
</reference>
<evidence type="ECO:0000256" key="2">
    <source>
        <dbReference type="SAM" id="SignalP"/>
    </source>
</evidence>
<feature type="chain" id="PRO_5017342434" evidence="2">
    <location>
        <begin position="27"/>
        <end position="178"/>
    </location>
</feature>
<feature type="compositionally biased region" description="Polar residues" evidence="1">
    <location>
        <begin position="102"/>
        <end position="131"/>
    </location>
</feature>
<evidence type="ECO:0000256" key="1">
    <source>
        <dbReference type="SAM" id="MobiDB-lite"/>
    </source>
</evidence>
<feature type="region of interest" description="Disordered" evidence="1">
    <location>
        <begin position="94"/>
        <end position="140"/>
    </location>
</feature>
<name>A0A3A2ZZF1_9EURO</name>
<dbReference type="STRING" id="2070753.A0A3A2ZZF1"/>
<proteinExistence type="predicted"/>
<dbReference type="Proteomes" id="UP000266188">
    <property type="component" value="Unassembled WGS sequence"/>
</dbReference>
<accession>A0A3A2ZZF1</accession>
<evidence type="ECO:0000313" key="3">
    <source>
        <dbReference type="EMBL" id="RJE24754.1"/>
    </source>
</evidence>
<comment type="caution">
    <text evidence="3">The sequence shown here is derived from an EMBL/GenBank/DDBJ whole genome shotgun (WGS) entry which is preliminary data.</text>
</comment>
<dbReference type="EMBL" id="MVGC01000069">
    <property type="protein sequence ID" value="RJE24754.1"/>
    <property type="molecule type" value="Genomic_DNA"/>
</dbReference>